<dbReference type="PANTHER" id="PTHR46910">
    <property type="entry name" value="TRANSCRIPTION FACTOR PDR1"/>
    <property type="match status" value="1"/>
</dbReference>
<dbReference type="GeneID" id="28977994"/>
<dbReference type="PANTHER" id="PTHR46910:SF38">
    <property type="entry name" value="ZN(2)-C6 FUNGAL-TYPE DOMAIN-CONTAINING PROTEIN"/>
    <property type="match status" value="1"/>
</dbReference>
<evidence type="ECO:0000256" key="2">
    <source>
        <dbReference type="SAM" id="MobiDB-lite"/>
    </source>
</evidence>
<dbReference type="Proteomes" id="UP000053890">
    <property type="component" value="Unassembled WGS sequence"/>
</dbReference>
<dbReference type="GO" id="GO:0008270">
    <property type="term" value="F:zinc ion binding"/>
    <property type="evidence" value="ECO:0007669"/>
    <property type="project" value="InterPro"/>
</dbReference>
<feature type="region of interest" description="Disordered" evidence="2">
    <location>
        <begin position="1132"/>
        <end position="1165"/>
    </location>
</feature>
<dbReference type="SMART" id="SM00066">
    <property type="entry name" value="GAL4"/>
    <property type="match status" value="1"/>
</dbReference>
<dbReference type="RefSeq" id="XP_018269742.1">
    <property type="nucleotide sequence ID" value="XM_018417546.1"/>
</dbReference>
<protein>
    <recommendedName>
        <fullName evidence="3">Zn(2)-C6 fungal-type domain-containing protein</fullName>
    </recommendedName>
</protein>
<sequence>MHPHYVRDPGDPPPSTASEVGAATSRRRGDVFEPRRAHEAYSQQYSGPLYSTNDLPVPLYNAAERYPAATSGPTNGAPPLASHHHYAAAPFQTQHGTAPETMVYTPYLAPLPASQPLAHVSPADFAPPTLFNPYAQPHPPLAPHTHISPYDLMTAASTSDGRADAPLEQQSGVEPGVPASADPSFRPAPSTARRRPSHAGDLEVGGSVRGIGGRGGARSQGNSHGASVGGSGSATAAAAGSGGASRASVSALAAAVGARTTEKSCKNCRVRKVKCDRRWPRCNRCRDRDDECDFGTFVPVDAIPESALASATSSPATTAGTAALQARIAELEHELAVFRTDSSSPRPPVLRPSAIPHASYGTSSAVVPSSAGSVEMRGTRSDAPGGATSLAGFPRSSMHALDELSGDVPLSEAIHDAFARGAGFARPGSRASKTTVEIFLRGAALQDPALYAAASAGLAPLHGPAPPSSLQVGPLSPSLPGEDDPNWQLAKNAMARMLVVHLVQAFFASCCAYLPAFDGWHLRRTWILQNLDNIDPASRVSVAAFCAMGARASQHSAILGISMPEPTPNGSSEHTSAAGVRREQACRAFHTQALDLAHLLGITYDASRENLEALMVVAQLLIFNELIPRRSRAIVHAALGQYKELQEGPASADQKDHMLKHVGLPLLACDAQTSAASRKRPLVSPSELAQYFPDLLPVDPIHDDIQHRLQKILDDTLTPEGQLSHQGIVECTHVINAWLVQTQRLFAQAAAPVLGGPPMSLMNDVRNQWLLLDQIHEGIRRMQELLVHLEYMPFGCNKDKCADQHLRFITRLDIDLLTCFFLLHSLVAENLGLDHLTGENAVAVYAESDKRVRKALKLIAFYLELEVIPNWPSVVVQRFGEQEGPSSPELEVSDTELDWLDKGLVCASFYHPVASSRLHELRAVRRSAAGGPPSNYPPPPIAVMPLSAPEEASASLVLPVPTTDAHTHSAVHFPPTTTYLAGDEIGGEIARMPFQVGVTDPVNLRPWGMWSGSQGETAPLVVAVAVHPGRDDVNHLLKLAADLSCAPTLQAVEQVRLQLHRLETTFCSVERSVLECRRTTTDVERSHAAGFVQQYAPRRSALDRGETPMPPLVDERGTLFFSDGVVVRATPVSAARTSSSALGDDDDEDEYPAVPALDDAEGTSTVDAEQISLTAWWDLSPFSRDATVATAASAEQMQVRAASSVEEPAQNELAPVPMTEQPHGPRVASPHHGKAPPTHSATHYPMRHPDIHLACAADAAAAALNVRRLEVKLVRMQLLLAKKRLEQLNEDAEALDDVESFDGDDTEAPDSEGEQRDGV</sequence>
<dbReference type="Pfam" id="PF00172">
    <property type="entry name" value="Zn_clus"/>
    <property type="match status" value="1"/>
</dbReference>
<dbReference type="InterPro" id="IPR001138">
    <property type="entry name" value="Zn2Cys6_DnaBD"/>
</dbReference>
<feature type="compositionally biased region" description="Basic and acidic residues" evidence="2">
    <location>
        <begin position="27"/>
        <end position="39"/>
    </location>
</feature>
<keyword evidence="1" id="KW-0539">Nucleus</keyword>
<organism evidence="4 5">
    <name type="scientific">Rhodotorula graminis (strain WP1)</name>
    <dbReference type="NCBI Taxonomy" id="578459"/>
    <lineage>
        <taxon>Eukaryota</taxon>
        <taxon>Fungi</taxon>
        <taxon>Dikarya</taxon>
        <taxon>Basidiomycota</taxon>
        <taxon>Pucciniomycotina</taxon>
        <taxon>Microbotryomycetes</taxon>
        <taxon>Sporidiobolales</taxon>
        <taxon>Sporidiobolaceae</taxon>
        <taxon>Rhodotorula</taxon>
    </lineage>
</organism>
<feature type="region of interest" description="Disordered" evidence="2">
    <location>
        <begin position="157"/>
        <end position="240"/>
    </location>
</feature>
<dbReference type="PROSITE" id="PS00463">
    <property type="entry name" value="ZN2_CY6_FUNGAL_1"/>
    <property type="match status" value="1"/>
</dbReference>
<feature type="domain" description="Zn(2)-C6 fungal-type" evidence="3">
    <location>
        <begin position="264"/>
        <end position="294"/>
    </location>
</feature>
<feature type="compositionally biased region" description="Gly residues" evidence="2">
    <location>
        <begin position="207"/>
        <end position="218"/>
    </location>
</feature>
<feature type="region of interest" description="Disordered" evidence="2">
    <location>
        <begin position="1"/>
        <end position="49"/>
    </location>
</feature>
<keyword evidence="5" id="KW-1185">Reference proteome</keyword>
<dbReference type="CDD" id="cd00067">
    <property type="entry name" value="GAL4"/>
    <property type="match status" value="1"/>
</dbReference>
<evidence type="ECO:0000313" key="5">
    <source>
        <dbReference type="Proteomes" id="UP000053890"/>
    </source>
</evidence>
<dbReference type="Gene3D" id="4.10.240.10">
    <property type="entry name" value="Zn(2)-C6 fungal-type DNA-binding domain"/>
    <property type="match status" value="1"/>
</dbReference>
<dbReference type="EMBL" id="KQ474082">
    <property type="protein sequence ID" value="KPV73693.1"/>
    <property type="molecule type" value="Genomic_DNA"/>
</dbReference>
<gene>
    <name evidence="4" type="ORF">RHOBADRAFT_54887</name>
</gene>
<evidence type="ECO:0000256" key="1">
    <source>
        <dbReference type="ARBA" id="ARBA00023242"/>
    </source>
</evidence>
<dbReference type="OrthoDB" id="10261408at2759"/>
<evidence type="ECO:0000313" key="4">
    <source>
        <dbReference type="EMBL" id="KPV73693.1"/>
    </source>
</evidence>
<name>A0A0N8PZZ4_RHOGW</name>
<feature type="region of interest" description="Disordered" evidence="2">
    <location>
        <begin position="1293"/>
        <end position="1319"/>
    </location>
</feature>
<reference evidence="4 5" key="1">
    <citation type="journal article" date="2015" name="Front. Microbiol.">
        <title>Genome sequence of the plant growth promoting endophytic yeast Rhodotorula graminis WP1.</title>
        <authorList>
            <person name="Firrincieli A."/>
            <person name="Otillar R."/>
            <person name="Salamov A."/>
            <person name="Schmutz J."/>
            <person name="Khan Z."/>
            <person name="Redman R.S."/>
            <person name="Fleck N.D."/>
            <person name="Lindquist E."/>
            <person name="Grigoriev I.V."/>
            <person name="Doty S.L."/>
        </authorList>
    </citation>
    <scope>NUCLEOTIDE SEQUENCE [LARGE SCALE GENOMIC DNA]</scope>
    <source>
        <strain evidence="4 5">WP1</strain>
    </source>
</reference>
<evidence type="ECO:0000259" key="3">
    <source>
        <dbReference type="PROSITE" id="PS50048"/>
    </source>
</evidence>
<proteinExistence type="predicted"/>
<dbReference type="InterPro" id="IPR036864">
    <property type="entry name" value="Zn2-C6_fun-type_DNA-bd_sf"/>
</dbReference>
<accession>A0A0N8PZZ4</accession>
<dbReference type="STRING" id="578459.A0A0N8PZZ4"/>
<feature type="compositionally biased region" description="Acidic residues" evidence="2">
    <location>
        <begin position="1293"/>
        <end position="1312"/>
    </location>
</feature>
<feature type="region of interest" description="Disordered" evidence="2">
    <location>
        <begin position="1215"/>
        <end position="1245"/>
    </location>
</feature>
<dbReference type="InterPro" id="IPR050987">
    <property type="entry name" value="AtrR-like"/>
</dbReference>
<dbReference type="PROSITE" id="PS50048">
    <property type="entry name" value="ZN2_CY6_FUNGAL_2"/>
    <property type="match status" value="1"/>
</dbReference>
<dbReference type="SUPFAM" id="SSF57701">
    <property type="entry name" value="Zn2/Cys6 DNA-binding domain"/>
    <property type="match status" value="1"/>
</dbReference>
<dbReference type="GO" id="GO:0000981">
    <property type="term" value="F:DNA-binding transcription factor activity, RNA polymerase II-specific"/>
    <property type="evidence" value="ECO:0007669"/>
    <property type="project" value="InterPro"/>
</dbReference>
<feature type="compositionally biased region" description="Basic and acidic residues" evidence="2">
    <location>
        <begin position="1"/>
        <end position="10"/>
    </location>
</feature>